<name>A0A497E714_UNCAE</name>
<comment type="caution">
    <text evidence="6">The sequence shown here is derived from an EMBL/GenBank/DDBJ whole genome shotgun (WGS) entry which is preliminary data.</text>
</comment>
<dbReference type="PROSITE" id="PS00065">
    <property type="entry name" value="D_2_HYDROXYACID_DH_1"/>
    <property type="match status" value="1"/>
</dbReference>
<dbReference type="EMBL" id="QMPZ01000014">
    <property type="protein sequence ID" value="RLE10223.1"/>
    <property type="molecule type" value="Genomic_DNA"/>
</dbReference>
<evidence type="ECO:0000313" key="7">
    <source>
        <dbReference type="Proteomes" id="UP000279422"/>
    </source>
</evidence>
<dbReference type="FunFam" id="3.40.50.720:FF:000462">
    <property type="entry name" value="Glyoxylate reductase (NADP+)"/>
    <property type="match status" value="1"/>
</dbReference>
<feature type="domain" description="D-isomer specific 2-hydroxyacid dehydrogenase NAD-binding" evidence="5">
    <location>
        <begin position="108"/>
        <end position="285"/>
    </location>
</feature>
<dbReference type="GO" id="GO:0030267">
    <property type="term" value="F:glyoxylate reductase (NADPH) activity"/>
    <property type="evidence" value="ECO:0007669"/>
    <property type="project" value="TreeGrafter"/>
</dbReference>
<organism evidence="6 7">
    <name type="scientific">Aerophobetes bacterium</name>
    <dbReference type="NCBI Taxonomy" id="2030807"/>
    <lineage>
        <taxon>Bacteria</taxon>
        <taxon>Candidatus Aerophobota</taxon>
    </lineage>
</organism>
<dbReference type="CDD" id="cd05301">
    <property type="entry name" value="GDH"/>
    <property type="match status" value="1"/>
</dbReference>
<dbReference type="Proteomes" id="UP000279422">
    <property type="component" value="Unassembled WGS sequence"/>
</dbReference>
<keyword evidence="2 3" id="KW-0560">Oxidoreductase</keyword>
<protein>
    <submittedName>
        <fullName evidence="6">D-glycerate dehydrogenase</fullName>
    </submittedName>
</protein>
<evidence type="ECO:0000256" key="1">
    <source>
        <dbReference type="ARBA" id="ARBA00005854"/>
    </source>
</evidence>
<dbReference type="InterPro" id="IPR029753">
    <property type="entry name" value="D-isomer_DH_CS"/>
</dbReference>
<dbReference type="GO" id="GO:0051287">
    <property type="term" value="F:NAD binding"/>
    <property type="evidence" value="ECO:0007669"/>
    <property type="project" value="InterPro"/>
</dbReference>
<reference evidence="6 7" key="1">
    <citation type="submission" date="2018-06" db="EMBL/GenBank/DDBJ databases">
        <title>Extensive metabolic versatility and redundancy in microbially diverse, dynamic hydrothermal sediments.</title>
        <authorList>
            <person name="Dombrowski N."/>
            <person name="Teske A."/>
            <person name="Baker B.J."/>
        </authorList>
    </citation>
    <scope>NUCLEOTIDE SEQUENCE [LARGE SCALE GENOMIC DNA]</scope>
    <source>
        <strain evidence="6">B47_G16</strain>
    </source>
</reference>
<dbReference type="AlphaFoldDB" id="A0A497E714"/>
<accession>A0A497E714</accession>
<dbReference type="PROSITE" id="PS00670">
    <property type="entry name" value="D_2_HYDROXYACID_DH_2"/>
    <property type="match status" value="1"/>
</dbReference>
<dbReference type="InterPro" id="IPR036291">
    <property type="entry name" value="NAD(P)-bd_dom_sf"/>
</dbReference>
<dbReference type="PANTHER" id="PTHR10996">
    <property type="entry name" value="2-HYDROXYACID DEHYDROGENASE-RELATED"/>
    <property type="match status" value="1"/>
</dbReference>
<dbReference type="PROSITE" id="PS00671">
    <property type="entry name" value="D_2_HYDROXYACID_DH_3"/>
    <property type="match status" value="1"/>
</dbReference>
<proteinExistence type="inferred from homology"/>
<dbReference type="InterPro" id="IPR050223">
    <property type="entry name" value="D-isomer_2-hydroxyacid_DH"/>
</dbReference>
<evidence type="ECO:0000256" key="2">
    <source>
        <dbReference type="ARBA" id="ARBA00023002"/>
    </source>
</evidence>
<sequence length="324" mass="36052">MKVFVTRRIPQVGLDLLQKECEVKVNPHERVLTRQELIDGVKEADGLLCLLTDTIDKEVMDANPKLKIISNYAVGYNNIDVEEATRRGIMVTNTPGVLTDTTADLTWAILMCVARRIVEADRFTRQGKFKQWSPMLFLGSDVHHSTLGIVGFGRIGRAVARRARGFEMKVLYTDVRRAPEKVEEELEAKFVFLDELLSSSDFVSLHAPLLPTTYHLIGEKELRRMKRTAFLINAARGPLVDEKALVRALKEGWIAGAALDVYENEPELTPGLAELDNVVLVPHIGSASIATREKMATMAATNLLAGLKGEVPPNLVNREVLKQS</sequence>
<dbReference type="SUPFAM" id="SSF51735">
    <property type="entry name" value="NAD(P)-binding Rossmann-fold domains"/>
    <property type="match status" value="1"/>
</dbReference>
<dbReference type="Gene3D" id="3.40.50.720">
    <property type="entry name" value="NAD(P)-binding Rossmann-like Domain"/>
    <property type="match status" value="2"/>
</dbReference>
<evidence type="ECO:0000313" key="6">
    <source>
        <dbReference type="EMBL" id="RLE10223.1"/>
    </source>
</evidence>
<dbReference type="Pfam" id="PF02826">
    <property type="entry name" value="2-Hacid_dh_C"/>
    <property type="match status" value="1"/>
</dbReference>
<comment type="similarity">
    <text evidence="1 3">Belongs to the D-isomer specific 2-hydroxyacid dehydrogenase family.</text>
</comment>
<dbReference type="InterPro" id="IPR006140">
    <property type="entry name" value="D-isomer_DH_NAD-bd"/>
</dbReference>
<dbReference type="GO" id="GO:0016618">
    <property type="term" value="F:hydroxypyruvate reductase [NAD(P)H] activity"/>
    <property type="evidence" value="ECO:0007669"/>
    <property type="project" value="TreeGrafter"/>
</dbReference>
<gene>
    <name evidence="6" type="ORF">DRJ00_02175</name>
</gene>
<dbReference type="InterPro" id="IPR006139">
    <property type="entry name" value="D-isomer_2_OHA_DH_cat_dom"/>
</dbReference>
<dbReference type="PANTHER" id="PTHR10996:SF283">
    <property type="entry name" value="GLYOXYLATE_HYDROXYPYRUVATE REDUCTASE B"/>
    <property type="match status" value="1"/>
</dbReference>
<evidence type="ECO:0000259" key="4">
    <source>
        <dbReference type="Pfam" id="PF00389"/>
    </source>
</evidence>
<dbReference type="Pfam" id="PF00389">
    <property type="entry name" value="2-Hacid_dh"/>
    <property type="match status" value="1"/>
</dbReference>
<dbReference type="InterPro" id="IPR029752">
    <property type="entry name" value="D-isomer_DH_CS1"/>
</dbReference>
<evidence type="ECO:0000259" key="5">
    <source>
        <dbReference type="Pfam" id="PF02826"/>
    </source>
</evidence>
<dbReference type="GO" id="GO:0005829">
    <property type="term" value="C:cytosol"/>
    <property type="evidence" value="ECO:0007669"/>
    <property type="project" value="TreeGrafter"/>
</dbReference>
<evidence type="ECO:0000256" key="3">
    <source>
        <dbReference type="RuleBase" id="RU003719"/>
    </source>
</evidence>
<feature type="domain" description="D-isomer specific 2-hydroxyacid dehydrogenase catalytic" evidence="4">
    <location>
        <begin position="3"/>
        <end position="317"/>
    </location>
</feature>
<dbReference type="SUPFAM" id="SSF52283">
    <property type="entry name" value="Formate/glycerate dehydrogenase catalytic domain-like"/>
    <property type="match status" value="1"/>
</dbReference>